<evidence type="ECO:0000313" key="3">
    <source>
        <dbReference type="EMBL" id="MBY6140554.1"/>
    </source>
</evidence>
<protein>
    <submittedName>
        <fullName evidence="3">DUF4157 domain-containing protein</fullName>
    </submittedName>
</protein>
<dbReference type="Proteomes" id="UP000766629">
    <property type="component" value="Unassembled WGS sequence"/>
</dbReference>
<comment type="caution">
    <text evidence="3">The sequence shown here is derived from an EMBL/GenBank/DDBJ whole genome shotgun (WGS) entry which is preliminary data.</text>
</comment>
<organism evidence="3 4">
    <name type="scientific">Leisingera daeponensis</name>
    <dbReference type="NCBI Taxonomy" id="405746"/>
    <lineage>
        <taxon>Bacteria</taxon>
        <taxon>Pseudomonadati</taxon>
        <taxon>Pseudomonadota</taxon>
        <taxon>Alphaproteobacteria</taxon>
        <taxon>Rhodobacterales</taxon>
        <taxon>Roseobacteraceae</taxon>
        <taxon>Leisingera</taxon>
    </lineage>
</organism>
<keyword evidence="4" id="KW-1185">Reference proteome</keyword>
<dbReference type="Pfam" id="PF13699">
    <property type="entry name" value="eCIS_core"/>
    <property type="match status" value="1"/>
</dbReference>
<dbReference type="RefSeq" id="WP_222504815.1">
    <property type="nucleotide sequence ID" value="NZ_JAHVJA010000006.1"/>
</dbReference>
<name>A0ABS7NH66_9RHOB</name>
<feature type="domain" description="eCIS core" evidence="2">
    <location>
        <begin position="37"/>
        <end position="110"/>
    </location>
</feature>
<evidence type="ECO:0000259" key="2">
    <source>
        <dbReference type="Pfam" id="PF13699"/>
    </source>
</evidence>
<feature type="compositionally biased region" description="Basic and acidic residues" evidence="1">
    <location>
        <begin position="26"/>
        <end position="40"/>
    </location>
</feature>
<reference evidence="3 4" key="1">
    <citation type="submission" date="2021-06" db="EMBL/GenBank/DDBJ databases">
        <title>50 bacteria genomes isolated from Dapeng, Shenzhen, China.</title>
        <authorList>
            <person name="Zheng W."/>
            <person name="Yu S."/>
            <person name="Huang Y."/>
        </authorList>
    </citation>
    <scope>NUCLEOTIDE SEQUENCE [LARGE SCALE GENOMIC DNA]</scope>
    <source>
        <strain evidence="3 4">DP1N14-2</strain>
    </source>
</reference>
<sequence length="124" mass="13417">MAIKPDDVKAQVEALGGKKAKRKKLKTEPEGTKGKKLPGDVRKGLEAHFSKAKLAKVQVHSGGNAKDVCKELKAKAFTYGNDIYFMKPGDAKNPELLVHELAHVLQQGKGRMPKAKDGVALTSK</sequence>
<evidence type="ECO:0000313" key="4">
    <source>
        <dbReference type="Proteomes" id="UP000766629"/>
    </source>
</evidence>
<evidence type="ECO:0000256" key="1">
    <source>
        <dbReference type="SAM" id="MobiDB-lite"/>
    </source>
</evidence>
<feature type="region of interest" description="Disordered" evidence="1">
    <location>
        <begin position="13"/>
        <end position="40"/>
    </location>
</feature>
<dbReference type="EMBL" id="JAHVJA010000006">
    <property type="protein sequence ID" value="MBY6140554.1"/>
    <property type="molecule type" value="Genomic_DNA"/>
</dbReference>
<proteinExistence type="predicted"/>
<gene>
    <name evidence="3" type="ORF">KUV26_14005</name>
</gene>
<accession>A0ABS7NH66</accession>
<dbReference type="InterPro" id="IPR025295">
    <property type="entry name" value="eCIS_core_dom"/>
</dbReference>